<dbReference type="GO" id="GO:0000160">
    <property type="term" value="P:phosphorelay signal transduction system"/>
    <property type="evidence" value="ECO:0007669"/>
    <property type="project" value="InterPro"/>
</dbReference>
<dbReference type="InterPro" id="IPR058031">
    <property type="entry name" value="AAA_lid_NorR"/>
</dbReference>
<dbReference type="PROSITE" id="PS00675">
    <property type="entry name" value="SIGMA54_INTERACT_1"/>
    <property type="match status" value="1"/>
</dbReference>
<dbReference type="InterPro" id="IPR025662">
    <property type="entry name" value="Sigma_54_int_dom_ATP-bd_1"/>
</dbReference>
<dbReference type="SUPFAM" id="SSF52172">
    <property type="entry name" value="CheY-like"/>
    <property type="match status" value="1"/>
</dbReference>
<dbReference type="InterPro" id="IPR002078">
    <property type="entry name" value="Sigma_54_int"/>
</dbReference>
<dbReference type="InterPro" id="IPR011006">
    <property type="entry name" value="CheY-like_superfamily"/>
</dbReference>
<dbReference type="Pfam" id="PF25601">
    <property type="entry name" value="AAA_lid_14"/>
    <property type="match status" value="1"/>
</dbReference>
<keyword evidence="7" id="KW-1185">Reference proteome</keyword>
<dbReference type="CDD" id="cd00156">
    <property type="entry name" value="REC"/>
    <property type="match status" value="1"/>
</dbReference>
<dbReference type="SMART" id="SM00448">
    <property type="entry name" value="REC"/>
    <property type="match status" value="1"/>
</dbReference>
<dbReference type="RefSeq" id="WP_073617318.1">
    <property type="nucleotide sequence ID" value="NZ_FRFE01000080.1"/>
</dbReference>
<dbReference type="Gene3D" id="3.40.50.2300">
    <property type="match status" value="1"/>
</dbReference>
<dbReference type="InterPro" id="IPR003593">
    <property type="entry name" value="AAA+_ATPase"/>
</dbReference>
<dbReference type="Gene3D" id="3.40.50.300">
    <property type="entry name" value="P-loop containing nucleotide triphosphate hydrolases"/>
    <property type="match status" value="1"/>
</dbReference>
<evidence type="ECO:0000313" key="7">
    <source>
        <dbReference type="Proteomes" id="UP000184603"/>
    </source>
</evidence>
<organism evidence="6 7">
    <name type="scientific">Desulfopila aestuarii DSM 18488</name>
    <dbReference type="NCBI Taxonomy" id="1121416"/>
    <lineage>
        <taxon>Bacteria</taxon>
        <taxon>Pseudomonadati</taxon>
        <taxon>Thermodesulfobacteriota</taxon>
        <taxon>Desulfobulbia</taxon>
        <taxon>Desulfobulbales</taxon>
        <taxon>Desulfocapsaceae</taxon>
        <taxon>Desulfopila</taxon>
    </lineage>
</organism>
<dbReference type="GO" id="GO:0006355">
    <property type="term" value="P:regulation of DNA-templated transcription"/>
    <property type="evidence" value="ECO:0007669"/>
    <property type="project" value="InterPro"/>
</dbReference>
<keyword evidence="2" id="KW-0067">ATP-binding</keyword>
<dbReference type="Pfam" id="PF00158">
    <property type="entry name" value="Sigma54_activat"/>
    <property type="match status" value="1"/>
</dbReference>
<accession>A0A1M7YMK4</accession>
<dbReference type="PANTHER" id="PTHR32071:SF113">
    <property type="entry name" value="ALGINATE BIOSYNTHESIS TRANSCRIPTIONAL REGULATORY PROTEIN ALGB"/>
    <property type="match status" value="1"/>
</dbReference>
<keyword evidence="1" id="KW-0547">Nucleotide-binding</keyword>
<evidence type="ECO:0000256" key="1">
    <source>
        <dbReference type="ARBA" id="ARBA00022741"/>
    </source>
</evidence>
<dbReference type="Gene3D" id="1.10.8.60">
    <property type="match status" value="1"/>
</dbReference>
<dbReference type="CDD" id="cd00009">
    <property type="entry name" value="AAA"/>
    <property type="match status" value="1"/>
</dbReference>
<dbReference type="InterPro" id="IPR027417">
    <property type="entry name" value="P-loop_NTPase"/>
</dbReference>
<evidence type="ECO:0000256" key="3">
    <source>
        <dbReference type="PROSITE-ProRule" id="PRU00169"/>
    </source>
</evidence>
<evidence type="ECO:0000313" key="6">
    <source>
        <dbReference type="EMBL" id="SHO53812.1"/>
    </source>
</evidence>
<evidence type="ECO:0000259" key="5">
    <source>
        <dbReference type="PROSITE" id="PS50110"/>
    </source>
</evidence>
<dbReference type="SUPFAM" id="SSF52540">
    <property type="entry name" value="P-loop containing nucleoside triphosphate hydrolases"/>
    <property type="match status" value="1"/>
</dbReference>
<dbReference type="EMBL" id="FRFE01000080">
    <property type="protein sequence ID" value="SHO53812.1"/>
    <property type="molecule type" value="Genomic_DNA"/>
</dbReference>
<dbReference type="OrthoDB" id="9763792at2"/>
<reference evidence="6 7" key="1">
    <citation type="submission" date="2016-12" db="EMBL/GenBank/DDBJ databases">
        <authorList>
            <person name="Song W.-J."/>
            <person name="Kurnit D.M."/>
        </authorList>
    </citation>
    <scope>NUCLEOTIDE SEQUENCE [LARGE SCALE GENOMIC DNA]</scope>
    <source>
        <strain evidence="6 7">DSM 18488</strain>
    </source>
</reference>
<dbReference type="Proteomes" id="UP000184603">
    <property type="component" value="Unassembled WGS sequence"/>
</dbReference>
<dbReference type="SUPFAM" id="SSF46689">
    <property type="entry name" value="Homeodomain-like"/>
    <property type="match status" value="1"/>
</dbReference>
<dbReference type="FunFam" id="3.40.50.300:FF:000006">
    <property type="entry name" value="DNA-binding transcriptional regulator NtrC"/>
    <property type="match status" value="1"/>
</dbReference>
<dbReference type="STRING" id="1121416.SAMN02745220_05325"/>
<sequence>MAKITIIDDDQFFQDLLAENCQLMGHEIFTAGSISEGKVILSAESIDLLFLDVRLPDGNGLDLLSFVREIPSAPEVIIITGAGDLNGAELSIKNGAWDYLQKPIARQEITLQVTRALEYHEKKQQVPSHVSLNRDDIVGKSPQLCKCLNQIAACAGSDTTVLLTGETGTGKELFAQAIHVNSNRSRQPFIVVDCAGLPEKLIESILFGHIKGAFTGADTNQKGLIEQADGGTLFLDEVGELPLESQKTFLRVLQEKIYRPLGKGKEVSSNFRLIAATNRDLFAMVGQNTFRSDLFYRLNGFNIHLPPLRERPEDIENLAMSFIFSICCREKIPVKGVVPETLQVLFHYSWPGNVRELKQTLEKAILADPIAPVLYPIHLPSEIRLNHIHSLVSRKQLLPSDSTGVFTGNDPAESDILPTFKEYRKLYQQDMEKRYLQRLMGESSGNIVVACRTSGLSRSRLYDLLKSHSLLYRTVSES</sequence>
<dbReference type="PROSITE" id="PS50045">
    <property type="entry name" value="SIGMA54_INTERACT_4"/>
    <property type="match status" value="1"/>
</dbReference>
<evidence type="ECO:0000259" key="4">
    <source>
        <dbReference type="PROSITE" id="PS50045"/>
    </source>
</evidence>
<dbReference type="AlphaFoldDB" id="A0A1M7YMK4"/>
<dbReference type="Pfam" id="PF00072">
    <property type="entry name" value="Response_reg"/>
    <property type="match status" value="1"/>
</dbReference>
<keyword evidence="3" id="KW-0597">Phosphoprotein</keyword>
<protein>
    <submittedName>
        <fullName evidence="6">Two-component system, NtrC family, response regulator</fullName>
    </submittedName>
</protein>
<dbReference type="InterPro" id="IPR001789">
    <property type="entry name" value="Sig_transdc_resp-reg_receiver"/>
</dbReference>
<feature type="domain" description="Response regulatory" evidence="5">
    <location>
        <begin position="3"/>
        <end position="117"/>
    </location>
</feature>
<dbReference type="GO" id="GO:0005524">
    <property type="term" value="F:ATP binding"/>
    <property type="evidence" value="ECO:0007669"/>
    <property type="project" value="UniProtKB-KW"/>
</dbReference>
<dbReference type="PANTHER" id="PTHR32071">
    <property type="entry name" value="TRANSCRIPTIONAL REGULATORY PROTEIN"/>
    <property type="match status" value="1"/>
</dbReference>
<dbReference type="InterPro" id="IPR009057">
    <property type="entry name" value="Homeodomain-like_sf"/>
</dbReference>
<dbReference type="Gene3D" id="1.10.10.60">
    <property type="entry name" value="Homeodomain-like"/>
    <property type="match status" value="1"/>
</dbReference>
<dbReference type="PROSITE" id="PS00676">
    <property type="entry name" value="SIGMA54_INTERACT_2"/>
    <property type="match status" value="1"/>
</dbReference>
<dbReference type="SMART" id="SM00382">
    <property type="entry name" value="AAA"/>
    <property type="match status" value="1"/>
</dbReference>
<feature type="domain" description="Sigma-54 factor interaction" evidence="4">
    <location>
        <begin position="137"/>
        <end position="366"/>
    </location>
</feature>
<gene>
    <name evidence="6" type="ORF">SAMN02745220_05325</name>
</gene>
<proteinExistence type="predicted"/>
<dbReference type="PROSITE" id="PS50110">
    <property type="entry name" value="RESPONSE_REGULATORY"/>
    <property type="match status" value="1"/>
</dbReference>
<feature type="modified residue" description="4-aspartylphosphate" evidence="3">
    <location>
        <position position="52"/>
    </location>
</feature>
<name>A0A1M7YMK4_9BACT</name>
<dbReference type="InterPro" id="IPR025943">
    <property type="entry name" value="Sigma_54_int_dom_ATP-bd_2"/>
</dbReference>
<evidence type="ECO:0000256" key="2">
    <source>
        <dbReference type="ARBA" id="ARBA00022840"/>
    </source>
</evidence>